<dbReference type="InterPro" id="IPR011330">
    <property type="entry name" value="Glyco_hydro/deAcase_b/a-brl"/>
</dbReference>
<evidence type="ECO:0000256" key="1">
    <source>
        <dbReference type="ARBA" id="ARBA00022723"/>
    </source>
</evidence>
<accession>A0A2T0WLR7</accession>
<gene>
    <name evidence="4" type="ORF">CLW00_106279</name>
</gene>
<sequence>MVLLHHVPFIVPMLYPGMLWNKDRGEKSIYLTFDDGPVLGVTEFVLEELGKRGQKATFFMVGDNVKKNPSLAKEVFKAGHQIGNHTFHHLNGFRCSVSDYLESISACDTILKETLGAESNLFRPPYGRITKKQQKILQDRYQIVMWDVLSGDYDPGQPVQKCLDKTIKYSRNGSIVLFHDQEKTAQTIREVLPPYLDHIQAQGFQTGLL</sequence>
<dbReference type="PANTHER" id="PTHR10587:SF133">
    <property type="entry name" value="CHITIN DEACETYLASE 1-RELATED"/>
    <property type="match status" value="1"/>
</dbReference>
<dbReference type="InterPro" id="IPR050248">
    <property type="entry name" value="Polysacc_deacetylase_ArnD"/>
</dbReference>
<evidence type="ECO:0000313" key="5">
    <source>
        <dbReference type="Proteomes" id="UP000238157"/>
    </source>
</evidence>
<dbReference type="Pfam" id="PF01522">
    <property type="entry name" value="Polysacc_deac_1"/>
    <property type="match status" value="1"/>
</dbReference>
<organism evidence="4 5">
    <name type="scientific">Mongoliibacter ruber</name>
    <dbReference type="NCBI Taxonomy" id="1750599"/>
    <lineage>
        <taxon>Bacteria</taxon>
        <taxon>Pseudomonadati</taxon>
        <taxon>Bacteroidota</taxon>
        <taxon>Cytophagia</taxon>
        <taxon>Cytophagales</taxon>
        <taxon>Cyclobacteriaceae</taxon>
        <taxon>Mongoliibacter</taxon>
    </lineage>
</organism>
<dbReference type="GO" id="GO:0005975">
    <property type="term" value="P:carbohydrate metabolic process"/>
    <property type="evidence" value="ECO:0007669"/>
    <property type="project" value="InterPro"/>
</dbReference>
<dbReference type="PROSITE" id="PS51677">
    <property type="entry name" value="NODB"/>
    <property type="match status" value="1"/>
</dbReference>
<dbReference type="PANTHER" id="PTHR10587">
    <property type="entry name" value="GLYCOSYL TRANSFERASE-RELATED"/>
    <property type="match status" value="1"/>
</dbReference>
<evidence type="ECO:0000313" key="4">
    <source>
        <dbReference type="EMBL" id="PRY87651.1"/>
    </source>
</evidence>
<proteinExistence type="predicted"/>
<evidence type="ECO:0000259" key="3">
    <source>
        <dbReference type="PROSITE" id="PS51677"/>
    </source>
</evidence>
<dbReference type="SUPFAM" id="SSF88713">
    <property type="entry name" value="Glycoside hydrolase/deacetylase"/>
    <property type="match status" value="1"/>
</dbReference>
<dbReference type="InterPro" id="IPR002509">
    <property type="entry name" value="NODB_dom"/>
</dbReference>
<comment type="caution">
    <text evidence="4">The sequence shown here is derived from an EMBL/GenBank/DDBJ whole genome shotgun (WGS) entry which is preliminary data.</text>
</comment>
<name>A0A2T0WLR7_9BACT</name>
<evidence type="ECO:0000256" key="2">
    <source>
        <dbReference type="ARBA" id="ARBA00022801"/>
    </source>
</evidence>
<dbReference type="EMBL" id="PVTR01000006">
    <property type="protein sequence ID" value="PRY87651.1"/>
    <property type="molecule type" value="Genomic_DNA"/>
</dbReference>
<protein>
    <submittedName>
        <fullName evidence="4">Peptidoglycan/xylan/chitin deacetylase (PgdA/CDA1 family)</fullName>
    </submittedName>
</protein>
<keyword evidence="1" id="KW-0479">Metal-binding</keyword>
<dbReference type="AlphaFoldDB" id="A0A2T0WLR7"/>
<keyword evidence="5" id="KW-1185">Reference proteome</keyword>
<reference evidence="4 5" key="1">
    <citation type="submission" date="2018-03" db="EMBL/GenBank/DDBJ databases">
        <title>Genomic Encyclopedia of Archaeal and Bacterial Type Strains, Phase II (KMG-II): from individual species to whole genera.</title>
        <authorList>
            <person name="Goeker M."/>
        </authorList>
    </citation>
    <scope>NUCLEOTIDE SEQUENCE [LARGE SCALE GENOMIC DNA]</scope>
    <source>
        <strain evidence="4 5">DSM 27929</strain>
    </source>
</reference>
<dbReference type="CDD" id="cd10917">
    <property type="entry name" value="CE4_NodB_like_6s_7s"/>
    <property type="match status" value="1"/>
</dbReference>
<dbReference type="GO" id="GO:0046872">
    <property type="term" value="F:metal ion binding"/>
    <property type="evidence" value="ECO:0007669"/>
    <property type="project" value="UniProtKB-KW"/>
</dbReference>
<dbReference type="GO" id="GO:0016020">
    <property type="term" value="C:membrane"/>
    <property type="evidence" value="ECO:0007669"/>
    <property type="project" value="TreeGrafter"/>
</dbReference>
<dbReference type="RefSeq" id="WP_106133932.1">
    <property type="nucleotide sequence ID" value="NZ_PVTR01000006.1"/>
</dbReference>
<dbReference type="OrthoDB" id="9812065at2"/>
<keyword evidence="2" id="KW-0378">Hydrolase</keyword>
<feature type="domain" description="NodB homology" evidence="3">
    <location>
        <begin position="27"/>
        <end position="207"/>
    </location>
</feature>
<dbReference type="Proteomes" id="UP000238157">
    <property type="component" value="Unassembled WGS sequence"/>
</dbReference>
<dbReference type="Gene3D" id="3.20.20.370">
    <property type="entry name" value="Glycoside hydrolase/deacetylase"/>
    <property type="match status" value="1"/>
</dbReference>
<dbReference type="GO" id="GO:0016810">
    <property type="term" value="F:hydrolase activity, acting on carbon-nitrogen (but not peptide) bonds"/>
    <property type="evidence" value="ECO:0007669"/>
    <property type="project" value="InterPro"/>
</dbReference>